<evidence type="ECO:0000313" key="12">
    <source>
        <dbReference type="Proteomes" id="UP000506160"/>
    </source>
</evidence>
<evidence type="ECO:0000256" key="4">
    <source>
        <dbReference type="ARBA" id="ARBA00022475"/>
    </source>
</evidence>
<dbReference type="GO" id="GO:0015220">
    <property type="term" value="F:choline transmembrane transporter activity"/>
    <property type="evidence" value="ECO:0007669"/>
    <property type="project" value="TreeGrafter"/>
</dbReference>
<comment type="similarity">
    <text evidence="9">Belongs to the drug/metabolite transporter (DMT) superfamily. Small multidrug resistance (SMR) (TC 2.A.7.1) family.</text>
</comment>
<sequence>MLYWVYLVIAIATEIVSTLSMKHASMTGEHFGYLVMYVMITCSYICLAIAIKRIALGVAYALWEGIGTFFITIFSIMLFNEPMNWVKAFGLLMLLIGLSLVKSGTSIKAKTKSDQKLQG</sequence>
<dbReference type="NCBIfam" id="NF007767">
    <property type="entry name" value="PRK10452.1"/>
    <property type="match status" value="1"/>
</dbReference>
<accession>A0AB94ID98</accession>
<keyword evidence="12" id="KW-1185">Reference proteome</keyword>
<dbReference type="AlphaFoldDB" id="A0AB94ID98"/>
<dbReference type="GO" id="GO:0031460">
    <property type="term" value="P:glycine betaine transport"/>
    <property type="evidence" value="ECO:0007669"/>
    <property type="project" value="TreeGrafter"/>
</dbReference>
<dbReference type="PANTHER" id="PTHR30561:SF2">
    <property type="entry name" value="SPERMIDINE EXPORT PROTEIN MDTJ"/>
    <property type="match status" value="1"/>
</dbReference>
<dbReference type="InterPro" id="IPR000390">
    <property type="entry name" value="Small_drug/metabolite_transptr"/>
</dbReference>
<dbReference type="SUPFAM" id="SSF103481">
    <property type="entry name" value="Multidrug resistance efflux transporter EmrE"/>
    <property type="match status" value="1"/>
</dbReference>
<comment type="caution">
    <text evidence="11">The sequence shown here is derived from an EMBL/GenBank/DDBJ whole genome shotgun (WGS) entry which is preliminary data.</text>
</comment>
<dbReference type="PANTHER" id="PTHR30561">
    <property type="entry name" value="SMR FAMILY PROTON-DEPENDENT DRUG EFFLUX TRANSPORTER SUGE"/>
    <property type="match status" value="1"/>
</dbReference>
<dbReference type="GO" id="GO:0005886">
    <property type="term" value="C:plasma membrane"/>
    <property type="evidence" value="ECO:0007669"/>
    <property type="project" value="UniProtKB-SubCell"/>
</dbReference>
<feature type="transmembrane region" description="Helical" evidence="10">
    <location>
        <begin position="31"/>
        <end position="51"/>
    </location>
</feature>
<evidence type="ECO:0000313" key="11">
    <source>
        <dbReference type="EMBL" id="TEA27398.1"/>
    </source>
</evidence>
<dbReference type="InterPro" id="IPR037185">
    <property type="entry name" value="EmrE-like"/>
</dbReference>
<evidence type="ECO:0000256" key="8">
    <source>
        <dbReference type="ARBA" id="ARBA00023136"/>
    </source>
</evidence>
<keyword evidence="7 10" id="KW-1133">Transmembrane helix</keyword>
<comment type="subunit">
    <text evidence="2">Forms a complex with MdtI.</text>
</comment>
<comment type="subcellular location">
    <subcellularLocation>
        <location evidence="1">Cell inner membrane</location>
        <topology evidence="1">Multi-pass membrane protein</topology>
    </subcellularLocation>
    <subcellularLocation>
        <location evidence="9">Cell membrane</location>
        <topology evidence="9">Multi-pass membrane protein</topology>
    </subcellularLocation>
</comment>
<keyword evidence="8 10" id="KW-0472">Membrane</keyword>
<evidence type="ECO:0000256" key="1">
    <source>
        <dbReference type="ARBA" id="ARBA00004429"/>
    </source>
</evidence>
<evidence type="ECO:0000256" key="6">
    <source>
        <dbReference type="ARBA" id="ARBA00022692"/>
    </source>
</evidence>
<feature type="transmembrane region" description="Helical" evidence="10">
    <location>
        <begin position="58"/>
        <end position="79"/>
    </location>
</feature>
<evidence type="ECO:0000256" key="3">
    <source>
        <dbReference type="ARBA" id="ARBA00021112"/>
    </source>
</evidence>
<evidence type="ECO:0000256" key="2">
    <source>
        <dbReference type="ARBA" id="ARBA00011358"/>
    </source>
</evidence>
<dbReference type="GO" id="GO:1903711">
    <property type="term" value="P:spermidine transmembrane transport"/>
    <property type="evidence" value="ECO:0007669"/>
    <property type="project" value="TreeGrafter"/>
</dbReference>
<dbReference type="InterPro" id="IPR045324">
    <property type="entry name" value="Small_multidrug_res"/>
</dbReference>
<dbReference type="RefSeq" id="WP_036562585.1">
    <property type="nucleotide sequence ID" value="NZ_AWGA01000042.1"/>
</dbReference>
<dbReference type="Proteomes" id="UP000506160">
    <property type="component" value="Unassembled WGS sequence"/>
</dbReference>
<proteinExistence type="inferred from homology"/>
<evidence type="ECO:0000256" key="10">
    <source>
        <dbReference type="SAM" id="Phobius"/>
    </source>
</evidence>
<keyword evidence="4" id="KW-1003">Cell membrane</keyword>
<keyword evidence="6 9" id="KW-0812">Transmembrane</keyword>
<evidence type="ECO:0000256" key="9">
    <source>
        <dbReference type="RuleBase" id="RU003942"/>
    </source>
</evidence>
<protein>
    <recommendedName>
        <fullName evidence="3">Spermidine export protein MdtJ</fullName>
    </recommendedName>
</protein>
<dbReference type="GO" id="GO:0015199">
    <property type="term" value="F:amino-acid betaine transmembrane transporter activity"/>
    <property type="evidence" value="ECO:0007669"/>
    <property type="project" value="TreeGrafter"/>
</dbReference>
<gene>
    <name evidence="11" type="primary">mdtJ</name>
    <name evidence="11" type="ORF">O970_03900</name>
</gene>
<organism evidence="11 12">
    <name type="scientific">Candidatus Schmidhempelia bombi str. Bimp</name>
    <dbReference type="NCBI Taxonomy" id="1387197"/>
    <lineage>
        <taxon>Bacteria</taxon>
        <taxon>Pseudomonadati</taxon>
        <taxon>Pseudomonadota</taxon>
        <taxon>Gammaproteobacteria</taxon>
        <taxon>Orbales</taxon>
        <taxon>Orbaceae</taxon>
        <taxon>Candidatus Schmidhempelia</taxon>
    </lineage>
</organism>
<dbReference type="EMBL" id="AWGA01000042">
    <property type="protein sequence ID" value="TEA27398.1"/>
    <property type="molecule type" value="Genomic_DNA"/>
</dbReference>
<evidence type="ECO:0000256" key="7">
    <source>
        <dbReference type="ARBA" id="ARBA00022989"/>
    </source>
</evidence>
<feature type="transmembrane region" description="Helical" evidence="10">
    <location>
        <begin position="85"/>
        <end position="101"/>
    </location>
</feature>
<keyword evidence="5" id="KW-0997">Cell inner membrane</keyword>
<dbReference type="Gene3D" id="1.10.3730.20">
    <property type="match status" value="1"/>
</dbReference>
<dbReference type="GO" id="GO:0015297">
    <property type="term" value="F:antiporter activity"/>
    <property type="evidence" value="ECO:0007669"/>
    <property type="project" value="TreeGrafter"/>
</dbReference>
<dbReference type="Pfam" id="PF00893">
    <property type="entry name" value="Multi_Drug_Res"/>
    <property type="match status" value="1"/>
</dbReference>
<name>A0AB94ID98_9GAMM</name>
<reference evidence="11 12" key="1">
    <citation type="journal article" date="2014" name="Appl. Environ. Microbiol.">
        <title>Genomic features of a bumble bee symbiont reflect its host environment.</title>
        <authorList>
            <person name="Martinson V.G."/>
            <person name="Magoc T."/>
            <person name="Koch H."/>
            <person name="Salzberg S.L."/>
            <person name="Moran N.A."/>
        </authorList>
    </citation>
    <scope>NUCLEOTIDE SEQUENCE [LARGE SCALE GENOMIC DNA]</scope>
    <source>
        <strain evidence="11 12">Bimp</strain>
    </source>
</reference>
<evidence type="ECO:0000256" key="5">
    <source>
        <dbReference type="ARBA" id="ARBA00022519"/>
    </source>
</evidence>